<evidence type="ECO:0000256" key="3">
    <source>
        <dbReference type="ARBA" id="ARBA00022483"/>
    </source>
</evidence>
<feature type="region of interest" description="Disordered" evidence="13">
    <location>
        <begin position="341"/>
        <end position="371"/>
    </location>
</feature>
<evidence type="ECO:0000256" key="12">
    <source>
        <dbReference type="PROSITE-ProRule" id="PRU00023"/>
    </source>
</evidence>
<dbReference type="GO" id="GO:0044218">
    <property type="term" value="C:other organism cell membrane"/>
    <property type="evidence" value="ECO:0007669"/>
    <property type="project" value="UniProtKB-KW"/>
</dbReference>
<feature type="region of interest" description="Disordered" evidence="13">
    <location>
        <begin position="398"/>
        <end position="418"/>
    </location>
</feature>
<evidence type="ECO:0000256" key="8">
    <source>
        <dbReference type="ARBA" id="ARBA00022737"/>
    </source>
</evidence>
<dbReference type="PROSITE" id="PS50088">
    <property type="entry name" value="ANK_REPEAT"/>
    <property type="match status" value="2"/>
</dbReference>
<comment type="subcellular location">
    <subcellularLocation>
        <location evidence="2">Secreted</location>
    </subcellularLocation>
    <subcellularLocation>
        <location evidence="1">Target cell membrane</location>
    </subcellularLocation>
</comment>
<gene>
    <name evidence="14" type="ORF">LARSCL_LOCUS3404</name>
</gene>
<dbReference type="SMART" id="SM00248">
    <property type="entry name" value="ANK"/>
    <property type="match status" value="2"/>
</dbReference>
<dbReference type="PANTHER" id="PTHR24123:SF33">
    <property type="entry name" value="PROTEIN HOS4"/>
    <property type="match status" value="1"/>
</dbReference>
<evidence type="ECO:0000256" key="4">
    <source>
        <dbReference type="ARBA" id="ARBA00022525"/>
    </source>
</evidence>
<keyword evidence="5" id="KW-1052">Target cell membrane</keyword>
<evidence type="ECO:0000313" key="14">
    <source>
        <dbReference type="EMBL" id="CAL1267006.1"/>
    </source>
</evidence>
<evidence type="ECO:0000256" key="9">
    <source>
        <dbReference type="ARBA" id="ARBA00023028"/>
    </source>
</evidence>
<feature type="compositionally biased region" description="Polar residues" evidence="13">
    <location>
        <begin position="591"/>
        <end position="621"/>
    </location>
</feature>
<feature type="repeat" description="ANK" evidence="12">
    <location>
        <begin position="777"/>
        <end position="809"/>
    </location>
</feature>
<dbReference type="AlphaFoldDB" id="A0AAV1Z9N0"/>
<keyword evidence="7" id="KW-0528">Neurotoxin</keyword>
<protein>
    <submittedName>
        <fullName evidence="14">Uncharacterized protein</fullName>
    </submittedName>
</protein>
<evidence type="ECO:0000256" key="10">
    <source>
        <dbReference type="ARBA" id="ARBA00023043"/>
    </source>
</evidence>
<feature type="compositionally biased region" description="Basic and acidic residues" evidence="13">
    <location>
        <begin position="347"/>
        <end position="362"/>
    </location>
</feature>
<evidence type="ECO:0000256" key="5">
    <source>
        <dbReference type="ARBA" id="ARBA00022537"/>
    </source>
</evidence>
<dbReference type="GO" id="GO:0006887">
    <property type="term" value="P:exocytosis"/>
    <property type="evidence" value="ECO:0007669"/>
    <property type="project" value="UniProtKB-KW"/>
</dbReference>
<comment type="caution">
    <text evidence="14">The sequence shown here is derived from an EMBL/GenBank/DDBJ whole genome shotgun (WGS) entry which is preliminary data.</text>
</comment>
<reference evidence="14 15" key="1">
    <citation type="submission" date="2024-04" db="EMBL/GenBank/DDBJ databases">
        <authorList>
            <person name="Rising A."/>
            <person name="Reimegard J."/>
            <person name="Sonavane S."/>
            <person name="Akerstrom W."/>
            <person name="Nylinder S."/>
            <person name="Hedman E."/>
            <person name="Kallberg Y."/>
        </authorList>
    </citation>
    <scope>NUCLEOTIDE SEQUENCE [LARGE SCALE GENOMIC DNA]</scope>
</reference>
<feature type="region of interest" description="Disordered" evidence="13">
    <location>
        <begin position="545"/>
        <end position="635"/>
    </location>
</feature>
<keyword evidence="3" id="KW-0268">Exocytosis</keyword>
<feature type="compositionally biased region" description="Polar residues" evidence="13">
    <location>
        <begin position="398"/>
        <end position="407"/>
    </location>
</feature>
<dbReference type="InterPro" id="IPR051165">
    <property type="entry name" value="Multifunctional_ANK_Repeat"/>
</dbReference>
<accession>A0AAV1Z9N0</accession>
<name>A0AAV1Z9N0_9ARAC</name>
<evidence type="ECO:0000256" key="11">
    <source>
        <dbReference type="ARBA" id="ARBA00023298"/>
    </source>
</evidence>
<keyword evidence="11" id="KW-1053">Target membrane</keyword>
<dbReference type="GO" id="GO:0090729">
    <property type="term" value="F:toxin activity"/>
    <property type="evidence" value="ECO:0007669"/>
    <property type="project" value="UniProtKB-KW"/>
</dbReference>
<evidence type="ECO:0000256" key="1">
    <source>
        <dbReference type="ARBA" id="ARBA00004175"/>
    </source>
</evidence>
<dbReference type="PROSITE" id="PS50297">
    <property type="entry name" value="ANK_REP_REGION"/>
    <property type="match status" value="2"/>
</dbReference>
<dbReference type="PANTHER" id="PTHR24123">
    <property type="entry name" value="ANKYRIN REPEAT-CONTAINING"/>
    <property type="match status" value="1"/>
</dbReference>
<dbReference type="Gene3D" id="1.25.40.20">
    <property type="entry name" value="Ankyrin repeat-containing domain"/>
    <property type="match status" value="1"/>
</dbReference>
<dbReference type="SUPFAM" id="SSF48403">
    <property type="entry name" value="Ankyrin repeat"/>
    <property type="match status" value="1"/>
</dbReference>
<feature type="compositionally biased region" description="Polar residues" evidence="13">
    <location>
        <begin position="575"/>
        <end position="584"/>
    </location>
</feature>
<sequence length="890" mass="100089">MDKEGIKVANHIVRIVAEKLKYFIENHEATFKFHPWQMASTLDKLQKTLRIGLHERSIHHLSDTGAAREILNFAENNVDSVKVQKLIQYLSSYLRLPIYSSSSKNRKDFINKQLPHQKQRCMEPTNSLLKNSSEAKIFEIKKLIEIVAQELAFLASITDENNPSVHYSLKLSKFHMGSVKKQKLASCSYPSCLFNIRQKLWKNSQQVNQKSHKKTITAKPVKVKKSSQNVYRQKQNRHLSRLTFQRRVNAMSNQSNQKIPTLVQKVQPKYPKSKRLIETATQTVPWTPESPPYSSSYQNSFRNISDNGEEEVSDSEEELYCKSDTLNDASMITEEIASEFAPSGSKVEYKEQASSSKTKDSIIVEDNTSNRNYTSNSNYLGSNLKSEMITQYSLRESVSVSRGQNSLSKERDSLTNQRSIRTLASKSINETIRSASKKVNNLSNKSAENGDAVINSKSRSKSVLSVRSNKQGASVKSLSNASGNSKKSEVKNRGLSSKRSSISAKNVPSSKKESSFKELVSEVPNAAVHQEENENLTKEVLEILEPQDELENQTKTELAVEAPETSEPQEELENQRNQDSNISLKQEDEGNQSLYNCPSPVSSSDNETTYLPVVSNSSSASGHLEEDNSEGSSSIKEYDNVSLEYSSHWTEEITSTEVSDAEMDESFNEKFFIYKKGLLEEDDGIVASSEDETPSTEEQQVTEILCNGKSTHKPLTELICDGNMKNFLELVKNKENILQFVDENGWNLLHLAASRGLDDVIEELLYHGILIDSTTKDGYTALHLAILNSDLECCKVLIRNGASLFLGNIAFDNKFLSEVYATAASPVKYLVKKYEENLEKVQKIAGIFNKFGRHKKNSSLVLPKNLLKTLADLILDDEDQETSSNNEGFQ</sequence>
<evidence type="ECO:0000313" key="15">
    <source>
        <dbReference type="Proteomes" id="UP001497382"/>
    </source>
</evidence>
<feature type="repeat" description="ANK" evidence="12">
    <location>
        <begin position="744"/>
        <end position="776"/>
    </location>
</feature>
<keyword evidence="6" id="KW-0800">Toxin</keyword>
<organism evidence="14 15">
    <name type="scientific">Larinioides sclopetarius</name>
    <dbReference type="NCBI Taxonomy" id="280406"/>
    <lineage>
        <taxon>Eukaryota</taxon>
        <taxon>Metazoa</taxon>
        <taxon>Ecdysozoa</taxon>
        <taxon>Arthropoda</taxon>
        <taxon>Chelicerata</taxon>
        <taxon>Arachnida</taxon>
        <taxon>Araneae</taxon>
        <taxon>Araneomorphae</taxon>
        <taxon>Entelegynae</taxon>
        <taxon>Araneoidea</taxon>
        <taxon>Araneidae</taxon>
        <taxon>Larinioides</taxon>
    </lineage>
</organism>
<dbReference type="GO" id="GO:0044231">
    <property type="term" value="C:host cell presynaptic membrane"/>
    <property type="evidence" value="ECO:0007669"/>
    <property type="project" value="UniProtKB-KW"/>
</dbReference>
<dbReference type="Pfam" id="PF12796">
    <property type="entry name" value="Ank_2"/>
    <property type="match status" value="1"/>
</dbReference>
<dbReference type="InterPro" id="IPR002110">
    <property type="entry name" value="Ankyrin_rpt"/>
</dbReference>
<evidence type="ECO:0000256" key="7">
    <source>
        <dbReference type="ARBA" id="ARBA00022699"/>
    </source>
</evidence>
<keyword evidence="15" id="KW-1185">Reference proteome</keyword>
<keyword evidence="9" id="KW-0638">Presynaptic neurotoxin</keyword>
<dbReference type="EMBL" id="CAXIEN010000025">
    <property type="protein sequence ID" value="CAL1267006.1"/>
    <property type="molecule type" value="Genomic_DNA"/>
</dbReference>
<keyword evidence="11" id="KW-0472">Membrane</keyword>
<feature type="compositionally biased region" description="Low complexity" evidence="13">
    <location>
        <begin position="455"/>
        <end position="469"/>
    </location>
</feature>
<keyword evidence="8" id="KW-0677">Repeat</keyword>
<evidence type="ECO:0000256" key="2">
    <source>
        <dbReference type="ARBA" id="ARBA00004613"/>
    </source>
</evidence>
<keyword evidence="10 12" id="KW-0040">ANK repeat</keyword>
<evidence type="ECO:0000256" key="6">
    <source>
        <dbReference type="ARBA" id="ARBA00022656"/>
    </source>
</evidence>
<feature type="compositionally biased region" description="Polar residues" evidence="13">
    <location>
        <begin position="494"/>
        <end position="509"/>
    </location>
</feature>
<feature type="compositionally biased region" description="Polar residues" evidence="13">
    <location>
        <begin position="470"/>
        <end position="485"/>
    </location>
</feature>
<evidence type="ECO:0000256" key="13">
    <source>
        <dbReference type="SAM" id="MobiDB-lite"/>
    </source>
</evidence>
<keyword evidence="4" id="KW-0964">Secreted</keyword>
<dbReference type="InterPro" id="IPR036770">
    <property type="entry name" value="Ankyrin_rpt-contain_sf"/>
</dbReference>
<proteinExistence type="predicted"/>
<dbReference type="GO" id="GO:0005576">
    <property type="term" value="C:extracellular region"/>
    <property type="evidence" value="ECO:0007669"/>
    <property type="project" value="UniProtKB-SubCell"/>
</dbReference>
<dbReference type="Proteomes" id="UP001497382">
    <property type="component" value="Unassembled WGS sequence"/>
</dbReference>
<feature type="region of interest" description="Disordered" evidence="13">
    <location>
        <begin position="440"/>
        <end position="518"/>
    </location>
</feature>